<feature type="signal peptide" evidence="13">
    <location>
        <begin position="1"/>
        <end position="25"/>
    </location>
</feature>
<keyword evidence="13" id="KW-0732">Signal</keyword>
<comment type="similarity">
    <text evidence="10">Belongs to the glycosyltransferase 2 family. Plant cellulose synthase-like A subfamily.</text>
</comment>
<dbReference type="PANTHER" id="PTHR32044">
    <property type="entry name" value="GLUCOMANNAN 4-BETA-MANNOSYLTRANSFERASE 9"/>
    <property type="match status" value="1"/>
</dbReference>
<keyword evidence="16" id="KW-1185">Reference proteome</keyword>
<keyword evidence="5 12" id="KW-1133">Transmembrane helix</keyword>
<evidence type="ECO:0000256" key="9">
    <source>
        <dbReference type="ARBA" id="ARBA00051800"/>
    </source>
</evidence>
<evidence type="ECO:0000256" key="6">
    <source>
        <dbReference type="ARBA" id="ARBA00023034"/>
    </source>
</evidence>
<evidence type="ECO:0000256" key="1">
    <source>
        <dbReference type="ARBA" id="ARBA00004653"/>
    </source>
</evidence>
<comment type="catalytic activity">
    <reaction evidence="9">
        <text>GDP-mannose + (glucomannan)n = GDP + (glucomannan)n+1.</text>
        <dbReference type="EC" id="2.4.1.32"/>
    </reaction>
</comment>
<evidence type="ECO:0000313" key="16">
    <source>
        <dbReference type="Proteomes" id="UP001497457"/>
    </source>
</evidence>
<dbReference type="Proteomes" id="UP001497457">
    <property type="component" value="Chromosome 33rd"/>
</dbReference>
<name>A0ABC9DE97_9POAL</name>
<evidence type="ECO:0000256" key="4">
    <source>
        <dbReference type="ARBA" id="ARBA00022692"/>
    </source>
</evidence>
<feature type="domain" description="Glycosyltransferase 2-like" evidence="14">
    <location>
        <begin position="243"/>
        <end position="438"/>
    </location>
</feature>
<keyword evidence="6" id="KW-0333">Golgi apparatus</keyword>
<proteinExistence type="inferred from homology"/>
<dbReference type="EMBL" id="OZ075143">
    <property type="protein sequence ID" value="CAL5037689.1"/>
    <property type="molecule type" value="Genomic_DNA"/>
</dbReference>
<evidence type="ECO:0000256" key="3">
    <source>
        <dbReference type="ARBA" id="ARBA00022679"/>
    </source>
</evidence>
<sequence>MAGAAAVASLAAVAAGWLDLHGSTATKTTTTLLLPRRWWPPPSSVAEPSSLLLGWWTAASWPGAAEALRAAWDAARAAAVAPALAAASWACLALSAMLLADAVFLAAASLLAPRRRRRYRPGPLAAGPANEEDVGDEEAGGGRAAGAYPMVLVQIPMYNEREVYKLSIGAACGLAWPSDRVIVQVLDDSTDPTIKDLVELECMFWASKGKNVKYEVRDNRRGYKAGALKQGMLYDYVQQCDFVVVFDADFQPEPDFLTRTVPYLVHNPRIALVQARWEFVNPNEFLMTRIQRMTLDYHFKVEQEAGSSTFAFFGFNGTAGVWRISSIKEAGGWEDRTTVEDMDLAVRAGLKGWKFLYVGDVKVKSELPSNLKAYRRQQHRWTCGAANLFRKTGAEIILNKEVSLWRKLYLFYSFFFIRKIVAHVVPFMLYCVVIPLSVLIPEVTVPIWGVVYIPTTITLLYAVRNPSSLHFIPFWILFENVMSFHRTKATFIGLLELGSVNEWVVTEKLGNSSCKPVMQVLEKPPCRSCWDRCTISEILVAIFLFFCATYNLVYGGDFYFVYIYLQAITFLIVGTGFCGTSGSNS</sequence>
<evidence type="ECO:0000256" key="12">
    <source>
        <dbReference type="SAM" id="Phobius"/>
    </source>
</evidence>
<feature type="chain" id="PRO_5044897030" description="glucomannan 4-beta-mannosyltransferase" evidence="13">
    <location>
        <begin position="26"/>
        <end position="585"/>
    </location>
</feature>
<keyword evidence="7 12" id="KW-0472">Membrane</keyword>
<comment type="subcellular location">
    <subcellularLocation>
        <location evidence="1">Golgi apparatus membrane</location>
        <topology evidence="1">Multi-pass membrane protein</topology>
    </subcellularLocation>
</comment>
<accession>A0ABC9DE97</accession>
<dbReference type="GO" id="GO:0071555">
    <property type="term" value="P:cell wall organization"/>
    <property type="evidence" value="ECO:0007669"/>
    <property type="project" value="UniProtKB-KW"/>
</dbReference>
<evidence type="ECO:0000256" key="7">
    <source>
        <dbReference type="ARBA" id="ARBA00023136"/>
    </source>
</evidence>
<evidence type="ECO:0000256" key="2">
    <source>
        <dbReference type="ARBA" id="ARBA00022676"/>
    </source>
</evidence>
<dbReference type="FunFam" id="3.90.550.10:FF:000015">
    <property type="entry name" value="Glucomannan 4-beta-mannosyltransferase 9"/>
    <property type="match status" value="1"/>
</dbReference>
<dbReference type="PANTHER" id="PTHR32044:SF98">
    <property type="entry name" value="GLUCOMANNAN 4-BETA-MANNOSYLTRANSFERASE 3-RELATED"/>
    <property type="match status" value="1"/>
</dbReference>
<reference evidence="15" key="1">
    <citation type="submission" date="2024-10" db="EMBL/GenBank/DDBJ databases">
        <authorList>
            <person name="Ryan C."/>
        </authorList>
    </citation>
    <scope>NUCLEOTIDE SEQUENCE [LARGE SCALE GENOMIC DNA]</scope>
</reference>
<evidence type="ECO:0000256" key="5">
    <source>
        <dbReference type="ARBA" id="ARBA00022989"/>
    </source>
</evidence>
<dbReference type="InterPro" id="IPR001173">
    <property type="entry name" value="Glyco_trans_2-like"/>
</dbReference>
<gene>
    <name evidence="15" type="ORF">URODEC1_LOCUS84638</name>
</gene>
<feature type="transmembrane region" description="Helical" evidence="12">
    <location>
        <begin position="559"/>
        <end position="579"/>
    </location>
</feature>
<feature type="transmembrane region" description="Helical" evidence="12">
    <location>
        <begin position="533"/>
        <end position="553"/>
    </location>
</feature>
<protein>
    <recommendedName>
        <fullName evidence="11">glucomannan 4-beta-mannosyltransferase</fullName>
        <ecNumber evidence="11">2.4.1.32</ecNumber>
    </recommendedName>
</protein>
<dbReference type="GO" id="GO:0047259">
    <property type="term" value="F:glucomannan 4-beta-mannosyltransferase activity"/>
    <property type="evidence" value="ECO:0007669"/>
    <property type="project" value="UniProtKB-EC"/>
</dbReference>
<organism evidence="15 16">
    <name type="scientific">Urochloa decumbens</name>
    <dbReference type="NCBI Taxonomy" id="240449"/>
    <lineage>
        <taxon>Eukaryota</taxon>
        <taxon>Viridiplantae</taxon>
        <taxon>Streptophyta</taxon>
        <taxon>Embryophyta</taxon>
        <taxon>Tracheophyta</taxon>
        <taxon>Spermatophyta</taxon>
        <taxon>Magnoliopsida</taxon>
        <taxon>Liliopsida</taxon>
        <taxon>Poales</taxon>
        <taxon>Poaceae</taxon>
        <taxon>PACMAD clade</taxon>
        <taxon>Panicoideae</taxon>
        <taxon>Panicodae</taxon>
        <taxon>Paniceae</taxon>
        <taxon>Melinidinae</taxon>
        <taxon>Urochloa</taxon>
    </lineage>
</organism>
<dbReference type="SUPFAM" id="SSF53448">
    <property type="entry name" value="Nucleotide-diphospho-sugar transferases"/>
    <property type="match status" value="1"/>
</dbReference>
<evidence type="ECO:0000256" key="11">
    <source>
        <dbReference type="ARBA" id="ARBA00066505"/>
    </source>
</evidence>
<dbReference type="Gene3D" id="3.90.550.10">
    <property type="entry name" value="Spore Coat Polysaccharide Biosynthesis Protein SpsA, Chain A"/>
    <property type="match status" value="1"/>
</dbReference>
<dbReference type="CDD" id="cd06437">
    <property type="entry name" value="CESA_CaSu_A2"/>
    <property type="match status" value="1"/>
</dbReference>
<dbReference type="Pfam" id="PF13632">
    <property type="entry name" value="Glyco_trans_2_3"/>
    <property type="match status" value="1"/>
</dbReference>
<evidence type="ECO:0000259" key="14">
    <source>
        <dbReference type="Pfam" id="PF13632"/>
    </source>
</evidence>
<feature type="transmembrane region" description="Helical" evidence="12">
    <location>
        <begin position="446"/>
        <end position="463"/>
    </location>
</feature>
<dbReference type="GO" id="GO:0051753">
    <property type="term" value="F:mannan synthase activity"/>
    <property type="evidence" value="ECO:0007669"/>
    <property type="project" value="UniProtKB-ARBA"/>
</dbReference>
<dbReference type="AlphaFoldDB" id="A0ABC9DE97"/>
<evidence type="ECO:0000256" key="10">
    <source>
        <dbReference type="ARBA" id="ARBA00060879"/>
    </source>
</evidence>
<dbReference type="GO" id="GO:0000139">
    <property type="term" value="C:Golgi membrane"/>
    <property type="evidence" value="ECO:0007669"/>
    <property type="project" value="UniProtKB-SubCell"/>
</dbReference>
<keyword evidence="2" id="KW-0328">Glycosyltransferase</keyword>
<dbReference type="EC" id="2.4.1.32" evidence="11"/>
<keyword evidence="4 12" id="KW-0812">Transmembrane</keyword>
<keyword evidence="8" id="KW-0961">Cell wall biogenesis/degradation</keyword>
<evidence type="ECO:0000313" key="15">
    <source>
        <dbReference type="EMBL" id="CAL5037689.1"/>
    </source>
</evidence>
<evidence type="ECO:0000256" key="13">
    <source>
        <dbReference type="SAM" id="SignalP"/>
    </source>
</evidence>
<evidence type="ECO:0000256" key="8">
    <source>
        <dbReference type="ARBA" id="ARBA00023316"/>
    </source>
</evidence>
<feature type="transmembrane region" description="Helical" evidence="12">
    <location>
        <begin position="86"/>
        <end position="111"/>
    </location>
</feature>
<dbReference type="InterPro" id="IPR029044">
    <property type="entry name" value="Nucleotide-diphossugar_trans"/>
</dbReference>
<keyword evidence="3" id="KW-0808">Transferase</keyword>